<evidence type="ECO:0000256" key="8">
    <source>
        <dbReference type="RuleBase" id="RU000304"/>
    </source>
</evidence>
<evidence type="ECO:0000313" key="12">
    <source>
        <dbReference type="Proteomes" id="UP001189429"/>
    </source>
</evidence>
<feature type="region of interest" description="Disordered" evidence="9">
    <location>
        <begin position="90"/>
        <end position="119"/>
    </location>
</feature>
<dbReference type="InterPro" id="IPR017441">
    <property type="entry name" value="Protein_kinase_ATP_BS"/>
</dbReference>
<keyword evidence="12" id="KW-1185">Reference proteome</keyword>
<dbReference type="PROSITE" id="PS00107">
    <property type="entry name" value="PROTEIN_KINASE_ATP"/>
    <property type="match status" value="1"/>
</dbReference>
<dbReference type="EMBL" id="CAUYUJ010001492">
    <property type="protein sequence ID" value="CAK0796205.1"/>
    <property type="molecule type" value="Genomic_DNA"/>
</dbReference>
<dbReference type="InterPro" id="IPR008271">
    <property type="entry name" value="Ser/Thr_kinase_AS"/>
</dbReference>
<dbReference type="InterPro" id="IPR039192">
    <property type="entry name" value="STKc_GSK3"/>
</dbReference>
<dbReference type="Pfam" id="PF00069">
    <property type="entry name" value="Pkinase"/>
    <property type="match status" value="1"/>
</dbReference>
<dbReference type="InterPro" id="IPR000719">
    <property type="entry name" value="Prot_kinase_dom"/>
</dbReference>
<gene>
    <name evidence="11" type="ORF">PCOR1329_LOCUS5636</name>
</gene>
<sequence>VAAEAMAAVALAGMAPQPLARRHSGALAAGAAPAGAAAASARFAAAEPRRDPAAEAQLLSSPALGTRPLGAQLGQPPAAAVAQPPLRAQQPQLVPQGPARPPQGLPGGAALAGEGARAEEGARELELQEEQLASDEQEAPCTYNAERVIGNGTFGIVYSAHILETDETVAIKKVFVDRRYRNRELQVWEKMRHPNIVTLRHAFYTSGESHDELYLNMVMEYVPETVYCVMKRHGKQKLPMPDILVQLYTYQACRALAHLRACGVVHRDIKPQNLLVDASRGHLLKLCDFGSAAKLGQGRPALVAYICSRYYRAPELIFGATQYTTAVDLWSIGCVLAEMIRGRPLFPGESGVDQLVEIVKVLGSPSRRQILAMNPAYFNFSVPAIKPCSWRAVFREGVGFNFIDLLAAFLQYDPEARIQPLQACAHPCFDELRREGTRVEGSALPRDLFNLTPREAKACPSALREKLVPDWHAPAEPAG</sequence>
<dbReference type="PROSITE" id="PS50011">
    <property type="entry name" value="PROTEIN_KINASE_DOM"/>
    <property type="match status" value="1"/>
</dbReference>
<evidence type="ECO:0000256" key="6">
    <source>
        <dbReference type="ARBA" id="ARBA00022840"/>
    </source>
</evidence>
<keyword evidence="6 7" id="KW-0067">ATP-binding</keyword>
<reference evidence="11" key="1">
    <citation type="submission" date="2023-10" db="EMBL/GenBank/DDBJ databases">
        <authorList>
            <person name="Chen Y."/>
            <person name="Shah S."/>
            <person name="Dougan E. K."/>
            <person name="Thang M."/>
            <person name="Chan C."/>
        </authorList>
    </citation>
    <scope>NUCLEOTIDE SEQUENCE [LARGE SCALE GENOMIC DNA]</scope>
</reference>
<dbReference type="PANTHER" id="PTHR24057">
    <property type="entry name" value="GLYCOGEN SYNTHASE KINASE-3 ALPHA"/>
    <property type="match status" value="1"/>
</dbReference>
<feature type="non-terminal residue" evidence="11">
    <location>
        <position position="1"/>
    </location>
</feature>
<keyword evidence="5" id="KW-0418">Kinase</keyword>
<evidence type="ECO:0000259" key="10">
    <source>
        <dbReference type="PROSITE" id="PS50011"/>
    </source>
</evidence>
<keyword evidence="2 8" id="KW-0723">Serine/threonine-protein kinase</keyword>
<keyword evidence="3" id="KW-0808">Transferase</keyword>
<protein>
    <recommendedName>
        <fullName evidence="10">Protein kinase domain-containing protein</fullName>
    </recommendedName>
</protein>
<comment type="similarity">
    <text evidence="1">Belongs to the protein kinase superfamily. CMGC Ser/Thr protein kinase family. GSK-3 subfamily.</text>
</comment>
<evidence type="ECO:0000256" key="7">
    <source>
        <dbReference type="PROSITE-ProRule" id="PRU10141"/>
    </source>
</evidence>
<feature type="region of interest" description="Disordered" evidence="9">
    <location>
        <begin position="65"/>
        <end position="84"/>
    </location>
</feature>
<feature type="compositionally biased region" description="Low complexity" evidence="9">
    <location>
        <begin position="68"/>
        <end position="84"/>
    </location>
</feature>
<evidence type="ECO:0000256" key="9">
    <source>
        <dbReference type="SAM" id="MobiDB-lite"/>
    </source>
</evidence>
<dbReference type="Gene3D" id="1.10.510.10">
    <property type="entry name" value="Transferase(Phosphotransferase) domain 1"/>
    <property type="match status" value="1"/>
</dbReference>
<evidence type="ECO:0000256" key="2">
    <source>
        <dbReference type="ARBA" id="ARBA00022527"/>
    </source>
</evidence>
<dbReference type="PANTHER" id="PTHR24057:SF0">
    <property type="entry name" value="PROTEIN KINASE SHAGGY-RELATED"/>
    <property type="match status" value="1"/>
</dbReference>
<accession>A0ABN9PSR4</accession>
<comment type="caution">
    <text evidence="11">The sequence shown here is derived from an EMBL/GenBank/DDBJ whole genome shotgun (WGS) entry which is preliminary data.</text>
</comment>
<evidence type="ECO:0000256" key="4">
    <source>
        <dbReference type="ARBA" id="ARBA00022741"/>
    </source>
</evidence>
<proteinExistence type="inferred from homology"/>
<feature type="domain" description="Protein kinase" evidence="10">
    <location>
        <begin position="143"/>
        <end position="429"/>
    </location>
</feature>
<dbReference type="SUPFAM" id="SSF56112">
    <property type="entry name" value="Protein kinase-like (PK-like)"/>
    <property type="match status" value="1"/>
</dbReference>
<evidence type="ECO:0000256" key="5">
    <source>
        <dbReference type="ARBA" id="ARBA00022777"/>
    </source>
</evidence>
<dbReference type="InterPro" id="IPR011009">
    <property type="entry name" value="Kinase-like_dom_sf"/>
</dbReference>
<evidence type="ECO:0000256" key="3">
    <source>
        <dbReference type="ARBA" id="ARBA00022679"/>
    </source>
</evidence>
<dbReference type="PROSITE" id="PS00108">
    <property type="entry name" value="PROTEIN_KINASE_ST"/>
    <property type="match status" value="1"/>
</dbReference>
<evidence type="ECO:0000256" key="1">
    <source>
        <dbReference type="ARBA" id="ARBA00005527"/>
    </source>
</evidence>
<feature type="binding site" evidence="7">
    <location>
        <position position="173"/>
    </location>
    <ligand>
        <name>ATP</name>
        <dbReference type="ChEBI" id="CHEBI:30616"/>
    </ligand>
</feature>
<organism evidence="11 12">
    <name type="scientific">Prorocentrum cordatum</name>
    <dbReference type="NCBI Taxonomy" id="2364126"/>
    <lineage>
        <taxon>Eukaryota</taxon>
        <taxon>Sar</taxon>
        <taxon>Alveolata</taxon>
        <taxon>Dinophyceae</taxon>
        <taxon>Prorocentrales</taxon>
        <taxon>Prorocentraceae</taxon>
        <taxon>Prorocentrum</taxon>
    </lineage>
</organism>
<dbReference type="Proteomes" id="UP001189429">
    <property type="component" value="Unassembled WGS sequence"/>
</dbReference>
<keyword evidence="4 7" id="KW-0547">Nucleotide-binding</keyword>
<dbReference type="InterPro" id="IPR050591">
    <property type="entry name" value="GSK-3"/>
</dbReference>
<dbReference type="SMART" id="SM00220">
    <property type="entry name" value="S_TKc"/>
    <property type="match status" value="1"/>
</dbReference>
<name>A0ABN9PSR4_9DINO</name>
<dbReference type="CDD" id="cd14137">
    <property type="entry name" value="STKc_GSK3"/>
    <property type="match status" value="1"/>
</dbReference>
<evidence type="ECO:0000313" key="11">
    <source>
        <dbReference type="EMBL" id="CAK0796205.1"/>
    </source>
</evidence>
<dbReference type="Gene3D" id="3.30.200.20">
    <property type="entry name" value="Phosphorylase Kinase, domain 1"/>
    <property type="match status" value="1"/>
</dbReference>